<reference evidence="1" key="1">
    <citation type="submission" date="2017-08" db="EMBL/GenBank/DDBJ databases">
        <title>Assembly of the North American Bullfrog Genome.</title>
        <authorList>
            <person name="Warren R.L."/>
            <person name="Vandervalk B.P."/>
            <person name="Kucuk E."/>
            <person name="Birol I."/>
            <person name="Helbing C."/>
            <person name="Pandoh P."/>
            <person name="Behsaz B."/>
            <person name="Mohamadi H."/>
            <person name="Chu J."/>
            <person name="Jackman S."/>
            <person name="Hammond S.A."/>
            <person name="Veldhoen N."/>
            <person name="Kirk H."/>
            <person name="Zhao Y."/>
            <person name="Coope R."/>
            <person name="Pleasance S."/>
            <person name="Moore R."/>
            <person name="Holt R."/>
        </authorList>
    </citation>
    <scope>NUCLEOTIDE SEQUENCE</scope>
    <source>
        <strain evidence="1">Bruno</strain>
        <tissue evidence="1">Liver</tissue>
    </source>
</reference>
<organism evidence="1">
    <name type="scientific">Aquarana catesbeiana</name>
    <name type="common">American bullfrog</name>
    <name type="synonym">Rana catesbeiana</name>
    <dbReference type="NCBI Taxonomy" id="8400"/>
    <lineage>
        <taxon>Eukaryota</taxon>
        <taxon>Metazoa</taxon>
        <taxon>Chordata</taxon>
        <taxon>Craniata</taxon>
        <taxon>Vertebrata</taxon>
        <taxon>Euteleostomi</taxon>
        <taxon>Amphibia</taxon>
        <taxon>Batrachia</taxon>
        <taxon>Anura</taxon>
        <taxon>Neobatrachia</taxon>
        <taxon>Ranoidea</taxon>
        <taxon>Ranidae</taxon>
        <taxon>Aquarana</taxon>
    </lineage>
</organism>
<dbReference type="EMBL" id="KV942205">
    <property type="protein sequence ID" value="PIO27762.1"/>
    <property type="molecule type" value="Genomic_DNA"/>
</dbReference>
<dbReference type="AlphaFoldDB" id="A0A2G9RIQ0"/>
<accession>A0A2G9RIQ0</accession>
<sequence>MRLTQLLTKLPALNCNLEWLISCNMRCLEENFFSLDKFFKHGERAGKLLAYMAHSKDRPPVVISLRNLSGEMVTEPVAVTAMFHRFFSSLYTTTTSTDLTPIDRFPRRAHLSTTDPSPDRDT</sequence>
<protein>
    <submittedName>
        <fullName evidence="1">Uncharacterized protein</fullName>
    </submittedName>
</protein>
<evidence type="ECO:0000313" key="1">
    <source>
        <dbReference type="EMBL" id="PIO27762.1"/>
    </source>
</evidence>
<gene>
    <name evidence="1" type="ORF">AB205_0221670</name>
</gene>
<name>A0A2G9RIQ0_AQUCT</name>
<proteinExistence type="predicted"/>